<feature type="domain" description="DUF6598" evidence="2">
    <location>
        <begin position="710"/>
        <end position="898"/>
    </location>
</feature>
<feature type="region of interest" description="Disordered" evidence="1">
    <location>
        <begin position="526"/>
        <end position="584"/>
    </location>
</feature>
<evidence type="ECO:0000259" key="2">
    <source>
        <dbReference type="Pfam" id="PF20241"/>
    </source>
</evidence>
<dbReference type="EnsemblPlants" id="ORUFI01G23950.1">
    <property type="protein sequence ID" value="ORUFI01G23950.1"/>
    <property type="gene ID" value="ORUFI01G23950"/>
</dbReference>
<feature type="domain" description="DUF6598" evidence="2">
    <location>
        <begin position="294"/>
        <end position="487"/>
    </location>
</feature>
<dbReference type="PANTHER" id="PTHR33065">
    <property type="entry name" value="OS07G0486400 PROTEIN"/>
    <property type="match status" value="1"/>
</dbReference>
<dbReference type="STRING" id="4529.A0A0E0MYQ2"/>
<reference evidence="4" key="1">
    <citation type="submission" date="2013-06" db="EMBL/GenBank/DDBJ databases">
        <authorList>
            <person name="Zhao Q."/>
        </authorList>
    </citation>
    <scope>NUCLEOTIDE SEQUENCE</scope>
    <source>
        <strain evidence="4">cv. W1943</strain>
    </source>
</reference>
<keyword evidence="4" id="KW-1185">Reference proteome</keyword>
<dbReference type="eggNOG" id="ENOG502RRNH">
    <property type="taxonomic scope" value="Eukaryota"/>
</dbReference>
<evidence type="ECO:0000313" key="3">
    <source>
        <dbReference type="EnsemblPlants" id="ORUFI01G23950.1"/>
    </source>
</evidence>
<dbReference type="AlphaFoldDB" id="A0A0E0MYQ2"/>
<organism evidence="3 4">
    <name type="scientific">Oryza rufipogon</name>
    <name type="common">Brownbeard rice</name>
    <name type="synonym">Asian wild rice</name>
    <dbReference type="NCBI Taxonomy" id="4529"/>
    <lineage>
        <taxon>Eukaryota</taxon>
        <taxon>Viridiplantae</taxon>
        <taxon>Streptophyta</taxon>
        <taxon>Embryophyta</taxon>
        <taxon>Tracheophyta</taxon>
        <taxon>Spermatophyta</taxon>
        <taxon>Magnoliopsida</taxon>
        <taxon>Liliopsida</taxon>
        <taxon>Poales</taxon>
        <taxon>Poaceae</taxon>
        <taxon>BOP clade</taxon>
        <taxon>Oryzoideae</taxon>
        <taxon>Oryzeae</taxon>
        <taxon>Oryzinae</taxon>
        <taxon>Oryza</taxon>
    </lineage>
</organism>
<name>A0A0E0MYQ2_ORYRU</name>
<evidence type="ECO:0000313" key="4">
    <source>
        <dbReference type="Proteomes" id="UP000008022"/>
    </source>
</evidence>
<feature type="compositionally biased region" description="Basic and acidic residues" evidence="1">
    <location>
        <begin position="563"/>
        <end position="576"/>
    </location>
</feature>
<dbReference type="HOGENOM" id="CLU_313183_0_0_1"/>
<dbReference type="PANTHER" id="PTHR33065:SF117">
    <property type="entry name" value="OS01G0590200 PROTEIN"/>
    <property type="match status" value="1"/>
</dbReference>
<dbReference type="Proteomes" id="UP000008022">
    <property type="component" value="Unassembled WGS sequence"/>
</dbReference>
<dbReference type="Gramene" id="ORUFI01G23950.1">
    <property type="protein sequence ID" value="ORUFI01G23950.1"/>
    <property type="gene ID" value="ORUFI01G23950"/>
</dbReference>
<dbReference type="Pfam" id="PF20241">
    <property type="entry name" value="DUF6598"/>
    <property type="match status" value="2"/>
</dbReference>
<evidence type="ECO:0000256" key="1">
    <source>
        <dbReference type="SAM" id="MobiDB-lite"/>
    </source>
</evidence>
<proteinExistence type="predicted"/>
<reference evidence="3" key="2">
    <citation type="submission" date="2015-06" db="UniProtKB">
        <authorList>
            <consortium name="EnsemblPlants"/>
        </authorList>
    </citation>
    <scope>IDENTIFICATION</scope>
</reference>
<feature type="compositionally biased region" description="Low complexity" evidence="1">
    <location>
        <begin position="9"/>
        <end position="20"/>
    </location>
</feature>
<dbReference type="InterPro" id="IPR046533">
    <property type="entry name" value="DUF6598"/>
</dbReference>
<accession>A0A0E0MYQ2</accession>
<protein>
    <recommendedName>
        <fullName evidence="2">DUF6598 domain-containing protein</fullName>
    </recommendedName>
</protein>
<feature type="region of interest" description="Disordered" evidence="1">
    <location>
        <begin position="1"/>
        <end position="35"/>
    </location>
</feature>
<sequence>MASWEDEPSGGSREPSEPSGCTDLIMPPLRPESPPELLDRLLLHDEEEKETTSYVASAHPAPIEYGSDDDAGLTRFVDDMYSCVELDDVVDKETVCPGQKYTRDQAKERVNFRKPHVLGANVTHNHIPAPHQLAPPARSMRGLFRAGKHPSSVPAHVTTHPSSSSCSLRQCSSSFKFRGAARHAHAKASIACSVLHQLIKLLKTWGFLKFTPKEISRKWLATYIRRNAEHTEAYKEFVASGYDYAQLLRYPLRLFPKTSYHCIKKSIYCDHHEYLTFTTSETASTIGMNEPNDMLQIFSLKLSSNESYPISVYGIFAVRDELDRLRNYVFNRTRDNPVLIEQDSITLPLCSPCRGMYILSFALFEVDLWVKAESEGGGSDDKQLLSEYAEIENRGLKDPMIYGRIPSDRCLLDVDCMFLLNSVEAVIQVFTKDDSDNPHRVRFTAFSSGFDHEIVLYDDRLCKKGKLFQNVVAVKSKEKLVIRLEFEGSTFRWTFQDGAVAAVRLLRAAASATRYLLPASPTVVMASSPEKKHPHGCGSRDSQHPIACPDDPPMSESPTTDVLAHDPRDEDYDHHPASPMGRDSDNVFASTNSDNMLIGDIDEDSDDDGYTDEETTCPGQNFTKEQAKEIIRKWLETYDKRNREFMVACEEFQKQGGDETSASCPVFPLKPLPETTDFCTTKSLCYHREYKTNDTSETASTIGWLEPKEMLQIFSLRLSSFISYPISVYGIFAVRDYLDPLRNYVFNRTRDDPVIVEQDSFTLPLCSPCRGMYVVEYALFEVDLWVKMEGGVSNDKQLLSAYVEIFARGVFNKEIRGRILSDHCYLDIHYMYLSQSIEAVIQVSTEIDSNDPRHVRFTAFCSGFDREILLFNGKFCKDKSFQHIVAMKSKGTLVVHLEFEGSLFCWTFNNGELGAVNSPDDSVLKQFHVRVLFSPK</sequence>